<feature type="compositionally biased region" description="Pro residues" evidence="1">
    <location>
        <begin position="105"/>
        <end position="120"/>
    </location>
</feature>
<reference evidence="2 3" key="1">
    <citation type="submission" date="2024-03" db="EMBL/GenBank/DDBJ databases">
        <title>Adaptation during the transition from Ophiocordyceps entomopathogen to insect associate is accompanied by gene loss and intensified selection.</title>
        <authorList>
            <person name="Ward C.M."/>
            <person name="Onetto C.A."/>
            <person name="Borneman A.R."/>
        </authorList>
    </citation>
    <scope>NUCLEOTIDE SEQUENCE [LARGE SCALE GENOMIC DNA]</scope>
    <source>
        <strain evidence="2">AWRI1</strain>
        <tissue evidence="2">Single Adult Female</tissue>
    </source>
</reference>
<evidence type="ECO:0000256" key="1">
    <source>
        <dbReference type="SAM" id="MobiDB-lite"/>
    </source>
</evidence>
<feature type="compositionally biased region" description="Polar residues" evidence="1">
    <location>
        <begin position="278"/>
        <end position="295"/>
    </location>
</feature>
<feature type="region of interest" description="Disordered" evidence="1">
    <location>
        <begin position="1"/>
        <end position="303"/>
    </location>
</feature>
<dbReference type="EMBL" id="JBBCAQ010000036">
    <property type="protein sequence ID" value="KAK7576065.1"/>
    <property type="molecule type" value="Genomic_DNA"/>
</dbReference>
<dbReference type="Proteomes" id="UP001367676">
    <property type="component" value="Unassembled WGS sequence"/>
</dbReference>
<proteinExistence type="predicted"/>
<keyword evidence="3" id="KW-1185">Reference proteome</keyword>
<name>A0AAN9T7N2_9HEMI</name>
<gene>
    <name evidence="2" type="ORF">V9T40_012351</name>
</gene>
<accession>A0AAN9T7N2</accession>
<evidence type="ECO:0000313" key="2">
    <source>
        <dbReference type="EMBL" id="KAK7576065.1"/>
    </source>
</evidence>
<organism evidence="2 3">
    <name type="scientific">Parthenolecanium corni</name>
    <dbReference type="NCBI Taxonomy" id="536013"/>
    <lineage>
        <taxon>Eukaryota</taxon>
        <taxon>Metazoa</taxon>
        <taxon>Ecdysozoa</taxon>
        <taxon>Arthropoda</taxon>
        <taxon>Hexapoda</taxon>
        <taxon>Insecta</taxon>
        <taxon>Pterygota</taxon>
        <taxon>Neoptera</taxon>
        <taxon>Paraneoptera</taxon>
        <taxon>Hemiptera</taxon>
        <taxon>Sternorrhyncha</taxon>
        <taxon>Coccoidea</taxon>
        <taxon>Coccidae</taxon>
        <taxon>Parthenolecanium</taxon>
    </lineage>
</organism>
<feature type="compositionally biased region" description="Basic and acidic residues" evidence="1">
    <location>
        <begin position="33"/>
        <end position="42"/>
    </location>
</feature>
<sequence>MLRNRNPSVFGDPTGPSSSGGKQPNNGGNNSKTDPKPNKDESLPIPGNKDNPSGNDILGDSFENMDEDDPTKTPSSTTAEERPPKSTFNPDDIYEQVNPGTLPQSPQPEKPSGQQPPSPKIPSVVRRPADQTTPTQQPAAPKQPPPKLPSNPTSKTPVLNPDEIFVPVNTPDSSTSVKPPTPERPAASRSPLQRSASMPPQTSTNVPGTPKPSAETRAPQSQTSPPKQLPKPPQTPSRRTKPIIIEDEDDKDATIIPIQDSTLAKRPPKSTAVDPRKQLQQPSQSRLESQPANASPKTPLRLRPRLLDPTRKLQGILGTPGVAGVLPQPPLAGMGANGIQQISGLPQVYEKPSNSGRWGQYIVGAFTLFG</sequence>
<protein>
    <submittedName>
        <fullName evidence="2">Uncharacterized protein</fullName>
    </submittedName>
</protein>
<feature type="compositionally biased region" description="Low complexity" evidence="1">
    <location>
        <begin position="130"/>
        <end position="140"/>
    </location>
</feature>
<feature type="compositionally biased region" description="Polar residues" evidence="1">
    <location>
        <begin position="15"/>
        <end position="32"/>
    </location>
</feature>
<evidence type="ECO:0000313" key="3">
    <source>
        <dbReference type="Proteomes" id="UP001367676"/>
    </source>
</evidence>
<comment type="caution">
    <text evidence="2">The sequence shown here is derived from an EMBL/GenBank/DDBJ whole genome shotgun (WGS) entry which is preliminary data.</text>
</comment>
<dbReference type="PRINTS" id="PR01217">
    <property type="entry name" value="PRICHEXTENSN"/>
</dbReference>
<feature type="compositionally biased region" description="Polar residues" evidence="1">
    <location>
        <begin position="190"/>
        <end position="207"/>
    </location>
</feature>
<dbReference type="AlphaFoldDB" id="A0AAN9T7N2"/>